<dbReference type="EMBL" id="JAAIVJ010000001">
    <property type="protein sequence ID" value="NEY89407.1"/>
    <property type="molecule type" value="Genomic_DNA"/>
</dbReference>
<dbReference type="SUPFAM" id="SSF53067">
    <property type="entry name" value="Actin-like ATPase domain"/>
    <property type="match status" value="1"/>
</dbReference>
<dbReference type="InterPro" id="IPR043129">
    <property type="entry name" value="ATPase_NBD"/>
</dbReference>
<feature type="region of interest" description="Disordered" evidence="1">
    <location>
        <begin position="211"/>
        <end position="434"/>
    </location>
</feature>
<feature type="region of interest" description="Disordered" evidence="1">
    <location>
        <begin position="590"/>
        <end position="621"/>
    </location>
</feature>
<protein>
    <recommendedName>
        <fullName evidence="4">Translation initiation factor 2</fullName>
    </recommendedName>
</protein>
<feature type="compositionally biased region" description="Low complexity" evidence="1">
    <location>
        <begin position="363"/>
        <end position="372"/>
    </location>
</feature>
<sequence length="994" mass="100882">MKPAFALDFRNDAIALLHRTTGGWHLVGSVTVDDPDLPAALGYLRSTALGLSPRGLATKLVLPDDQILLTTVEAPGPDEATRLAQIRSALEGRTPYAVADLAFDWEVVGGEVRVAVIARDTLAEAEAFASEHRFNPVAFVAAPAEGFSAEPWFGPTAQAVDLLAPGERVERDGAQVEILARSQSDEAAKPAASGILAEPVAAAAAVAPVEPGRPDAAFDASDHLPEQEPPSEDPPEPPAAPLHAPSFDLADNDSIPDATGPSEAFRGVTQAGPAAPLPADLVDDLPEDIAAPADETPADEAPMALDVEDEDTPAPPVAAKPAVPDDLPPLPGFSPSMGFASRRASADPGHGHAPKLAAPPRPTVARPAAAKPAPQPPAPKAERPMVDRPTAVNLSPPKESKGLRGLGAFVTAPGLPGGSRRKQQPPPVVAPDAPAMRPAVARPAMAGPAVTGDAVAGPVVTGPVATGPVATGPTAAPAPAEAPVSPRTAATTARPQTLEKGLGARRVPVRGKPRHLGLILTALLLLVLAVIAAWSTSLAFRSDEGAEVQVSAAELPLPEDEMLADGEDPEALADGPAAVDSAAADTTAPIPATAKDEIPPGLAAVDPAPDGEPAASPGPAGDEIVLAAKDQAPAAPAPLSPPEAVTQGDPLPLAQAPPPPFGTVYQFDTKGLIVPTPEGIVTPEGVRLVAGKPPLLPKPRPEGLVPVITPDATAPPAAETAEGAIEPVFADPALAGFRPKARPEGLSPPPVELNEDSAAPIVNDNRLAGKRPLARPEAVLVAGEAARAAAAASAASLAAQAETAAGLAPASQLAIAISRRPAARPEDLSRAVEAAVAAAIRAPDPQPEAEPQPEPEQSASLVPAISPEPRPEIEETGAAKKASSKSVPRGKDAKTEVEADDEPEAEAAVPSGTQNGSLAKQATFKNALALDKTALIGVYGTPSNRYAMIRTSGGRYKKVTIGDSIDGGRVQAITASEVRYQKGSRLVTLALPKG</sequence>
<dbReference type="AlphaFoldDB" id="A0A6M0QPQ0"/>
<gene>
    <name evidence="2" type="ORF">G4Z14_03785</name>
</gene>
<proteinExistence type="predicted"/>
<reference evidence="2 3" key="1">
    <citation type="submission" date="2020-02" db="EMBL/GenBank/DDBJ databases">
        <authorList>
            <person name="Chen W.-M."/>
        </authorList>
    </citation>
    <scope>NUCLEOTIDE SEQUENCE [LARGE SCALE GENOMIC DNA]</scope>
    <source>
        <strain evidence="2 3">KMS-5</strain>
    </source>
</reference>
<accession>A0A6M0QPQ0</accession>
<dbReference type="Proteomes" id="UP000477782">
    <property type="component" value="Unassembled WGS sequence"/>
</dbReference>
<evidence type="ECO:0008006" key="4">
    <source>
        <dbReference type="Google" id="ProtNLM"/>
    </source>
</evidence>
<dbReference type="Gene3D" id="3.30.420.380">
    <property type="match status" value="1"/>
</dbReference>
<feature type="region of interest" description="Disordered" evidence="1">
    <location>
        <begin position="633"/>
        <end position="662"/>
    </location>
</feature>
<feature type="compositionally biased region" description="Low complexity" evidence="1">
    <location>
        <begin position="288"/>
        <end position="304"/>
    </location>
</feature>
<name>A0A6M0QPQ0_9RHOB</name>
<evidence type="ECO:0000313" key="3">
    <source>
        <dbReference type="Proteomes" id="UP000477782"/>
    </source>
</evidence>
<dbReference type="RefSeq" id="WP_164623405.1">
    <property type="nucleotide sequence ID" value="NZ_JAAIVJ010000001.1"/>
</dbReference>
<keyword evidence="3" id="KW-1185">Reference proteome</keyword>
<feature type="region of interest" description="Disordered" evidence="1">
    <location>
        <begin position="843"/>
        <end position="915"/>
    </location>
</feature>
<evidence type="ECO:0000313" key="2">
    <source>
        <dbReference type="EMBL" id="NEY89407.1"/>
    </source>
</evidence>
<feature type="region of interest" description="Disordered" evidence="1">
    <location>
        <begin position="472"/>
        <end position="494"/>
    </location>
</feature>
<feature type="compositionally biased region" description="Low complexity" evidence="1">
    <location>
        <begin position="472"/>
        <end position="493"/>
    </location>
</feature>
<organism evidence="2 3">
    <name type="scientific">Tabrizicola oligotrophica</name>
    <dbReference type="NCBI Taxonomy" id="2710650"/>
    <lineage>
        <taxon>Bacteria</taxon>
        <taxon>Pseudomonadati</taxon>
        <taxon>Pseudomonadota</taxon>
        <taxon>Alphaproteobacteria</taxon>
        <taxon>Rhodobacterales</taxon>
        <taxon>Paracoccaceae</taxon>
        <taxon>Tabrizicola</taxon>
    </lineage>
</organism>
<evidence type="ECO:0000256" key="1">
    <source>
        <dbReference type="SAM" id="MobiDB-lite"/>
    </source>
</evidence>
<feature type="compositionally biased region" description="Pro residues" evidence="1">
    <location>
        <begin position="844"/>
        <end position="854"/>
    </location>
</feature>
<comment type="caution">
    <text evidence="2">The sequence shown here is derived from an EMBL/GenBank/DDBJ whole genome shotgun (WGS) entry which is preliminary data.</text>
</comment>